<keyword evidence="2" id="KW-0238">DNA-binding</keyword>
<accession>A0ABN5NIX2</accession>
<sequence>MVDLSNTDTVKFVHSHERFYSTAEHSHADHAMILIPRSGTMKVIDQFSQQHRSLERRCAYYVASGVPHQTKAIRSDQKHFAFYLNKEWELFLSGHFGLGAGAGLMSGIWSLGQTTVDLLHVLEREDNNLSSSFSGQSKRDWKTKLSALIAEDCLKNIKTSKACFVHPQETHRGIVDQAIEILVSDLADPPSIDTLAELCGISRRHLVRVFRQQTGKSIHGFLKDQRYRHAYDQVINTQWSMQQIALSVGVESAASFSTGFREKFGVSPSALRKRNASACN</sequence>
<name>A0ABN5NIX2_9PROT</name>
<dbReference type="RefSeq" id="WP_082923435.1">
    <property type="nucleotide sequence ID" value="NZ_CP031555.1"/>
</dbReference>
<dbReference type="SUPFAM" id="SSF46689">
    <property type="entry name" value="Homeodomain-like"/>
    <property type="match status" value="2"/>
</dbReference>
<keyword evidence="1" id="KW-0805">Transcription regulation</keyword>
<dbReference type="PANTHER" id="PTHR46796">
    <property type="entry name" value="HTH-TYPE TRANSCRIPTIONAL ACTIVATOR RHAS-RELATED"/>
    <property type="match status" value="1"/>
</dbReference>
<organism evidence="5 6">
    <name type="scientific">Thalassospira indica</name>
    <dbReference type="NCBI Taxonomy" id="1891279"/>
    <lineage>
        <taxon>Bacteria</taxon>
        <taxon>Pseudomonadati</taxon>
        <taxon>Pseudomonadota</taxon>
        <taxon>Alphaproteobacteria</taxon>
        <taxon>Rhodospirillales</taxon>
        <taxon>Thalassospiraceae</taxon>
        <taxon>Thalassospira</taxon>
    </lineage>
</organism>
<evidence type="ECO:0000313" key="6">
    <source>
        <dbReference type="Proteomes" id="UP000256971"/>
    </source>
</evidence>
<dbReference type="Pfam" id="PF12833">
    <property type="entry name" value="HTH_18"/>
    <property type="match status" value="1"/>
</dbReference>
<keyword evidence="3" id="KW-0804">Transcription</keyword>
<keyword evidence="6" id="KW-1185">Reference proteome</keyword>
<protein>
    <submittedName>
        <fullName evidence="5">AraC family transcriptional regulator</fullName>
    </submittedName>
</protein>
<dbReference type="InterPro" id="IPR018060">
    <property type="entry name" value="HTH_AraC"/>
</dbReference>
<dbReference type="EMBL" id="CP031555">
    <property type="protein sequence ID" value="AXO15762.1"/>
    <property type="molecule type" value="Genomic_DNA"/>
</dbReference>
<evidence type="ECO:0000313" key="5">
    <source>
        <dbReference type="EMBL" id="AXO15762.1"/>
    </source>
</evidence>
<dbReference type="Gene3D" id="1.10.10.60">
    <property type="entry name" value="Homeodomain-like"/>
    <property type="match status" value="1"/>
</dbReference>
<evidence type="ECO:0000256" key="1">
    <source>
        <dbReference type="ARBA" id="ARBA00023015"/>
    </source>
</evidence>
<evidence type="ECO:0000256" key="3">
    <source>
        <dbReference type="ARBA" id="ARBA00023163"/>
    </source>
</evidence>
<dbReference type="PROSITE" id="PS01124">
    <property type="entry name" value="HTH_ARAC_FAMILY_2"/>
    <property type="match status" value="1"/>
</dbReference>
<gene>
    <name evidence="5" type="ORF">DY252_17200</name>
</gene>
<proteinExistence type="predicted"/>
<dbReference type="SMART" id="SM00342">
    <property type="entry name" value="HTH_ARAC"/>
    <property type="match status" value="1"/>
</dbReference>
<evidence type="ECO:0000256" key="2">
    <source>
        <dbReference type="ARBA" id="ARBA00023125"/>
    </source>
</evidence>
<reference evidence="5 6" key="1">
    <citation type="submission" date="2018-08" db="EMBL/GenBank/DDBJ databases">
        <title>Complete genome sequence of type strain Thalassospira indica MCCC 1A01103T, isolated from isolated from deep seawater of the Indian Ocean.</title>
        <authorList>
            <person name="Liu Y."/>
        </authorList>
    </citation>
    <scope>NUCLEOTIDE SEQUENCE [LARGE SCALE GENOMIC DNA]</scope>
    <source>
        <strain evidence="5 6">PB8BT</strain>
    </source>
</reference>
<dbReference type="InterPro" id="IPR009057">
    <property type="entry name" value="Homeodomain-like_sf"/>
</dbReference>
<evidence type="ECO:0000259" key="4">
    <source>
        <dbReference type="PROSITE" id="PS01124"/>
    </source>
</evidence>
<dbReference type="InterPro" id="IPR050204">
    <property type="entry name" value="AraC_XylS_family_regulators"/>
</dbReference>
<feature type="domain" description="HTH araC/xylS-type" evidence="4">
    <location>
        <begin position="176"/>
        <end position="274"/>
    </location>
</feature>
<dbReference type="Proteomes" id="UP000256971">
    <property type="component" value="Chromosome"/>
</dbReference>